<keyword evidence="13" id="KW-0479">Metal-binding</keyword>
<feature type="transmembrane region" description="Helical" evidence="12">
    <location>
        <begin position="122"/>
        <end position="146"/>
    </location>
</feature>
<comment type="similarity">
    <text evidence="12">Belongs to the glycosyltransferase 4 family. WecA subfamily.</text>
</comment>
<keyword evidence="4 12" id="KW-0328">Glycosyltransferase</keyword>
<dbReference type="PANTHER" id="PTHR22926:SF3">
    <property type="entry name" value="UNDECAPRENYL-PHOSPHATE ALPHA-N-ACETYLGLUCOSAMINYL 1-PHOSPHATE TRANSFERASE"/>
    <property type="match status" value="1"/>
</dbReference>
<feature type="binding site" evidence="13">
    <location>
        <position position="219"/>
    </location>
    <ligand>
        <name>Mg(2+)</name>
        <dbReference type="ChEBI" id="CHEBI:18420"/>
    </ligand>
</feature>
<evidence type="ECO:0000256" key="11">
    <source>
        <dbReference type="ARBA" id="ARBA00023211"/>
    </source>
</evidence>
<dbReference type="GO" id="GO:0030145">
    <property type="term" value="F:manganese ion binding"/>
    <property type="evidence" value="ECO:0007669"/>
    <property type="project" value="InterPro"/>
</dbReference>
<dbReference type="InterPro" id="IPR000715">
    <property type="entry name" value="Glycosyl_transferase_4"/>
</dbReference>
<keyword evidence="8 12" id="KW-0448">Lipopolysaccharide biosynthesis</keyword>
<evidence type="ECO:0000313" key="14">
    <source>
        <dbReference type="EMBL" id="AAZ27993.1"/>
    </source>
</evidence>
<feature type="transmembrane region" description="Helical" evidence="12">
    <location>
        <begin position="322"/>
        <end position="339"/>
    </location>
</feature>
<keyword evidence="5 12" id="KW-0808">Transferase</keyword>
<comment type="pathway">
    <text evidence="12">Bacterial outer membrane biogenesis; LPS O-antigen biosynthesis.</text>
</comment>
<dbReference type="HOGENOM" id="CLU_023982_1_0_6"/>
<keyword evidence="9 12" id="KW-1133">Transmembrane helix</keyword>
<evidence type="ECO:0000256" key="6">
    <source>
        <dbReference type="ARBA" id="ARBA00022692"/>
    </source>
</evidence>
<dbReference type="Pfam" id="PF00953">
    <property type="entry name" value="Glycos_transf_4"/>
    <property type="match status" value="1"/>
</dbReference>
<comment type="cofactor">
    <cofactor evidence="12 13">
        <name>Mg(2+)</name>
        <dbReference type="ChEBI" id="CHEBI:18420"/>
    </cofactor>
</comment>
<evidence type="ECO:0000256" key="3">
    <source>
        <dbReference type="ARBA" id="ARBA00022519"/>
    </source>
</evidence>
<feature type="transmembrane region" description="Helical" evidence="12">
    <location>
        <begin position="296"/>
        <end position="316"/>
    </location>
</feature>
<evidence type="ECO:0000256" key="2">
    <source>
        <dbReference type="ARBA" id="ARBA00022475"/>
    </source>
</evidence>
<accession>Q483E9</accession>
<dbReference type="RefSeq" id="WP_011042912.1">
    <property type="nucleotide sequence ID" value="NC_003910.7"/>
</dbReference>
<evidence type="ECO:0000256" key="1">
    <source>
        <dbReference type="ARBA" id="ARBA00004651"/>
    </source>
</evidence>
<dbReference type="AlphaFoldDB" id="Q483E9"/>
<dbReference type="GO" id="GO:0044038">
    <property type="term" value="P:cell wall macromolecule biosynthetic process"/>
    <property type="evidence" value="ECO:0007669"/>
    <property type="project" value="TreeGrafter"/>
</dbReference>
<sequence length="349" mass="38311">MYIIATAVTAFFFAFLAIKFFNPVAIEIGLVDKPCERKQHAGHIPLIGGISIFLAVLAASLLWLPNTLELRMYLIASAMMVFIGALDDKFDLRVRVRIVGQIIIASLMIYGVGGYISNLGNLFGFGDVTLGPVGIVFTYVGIIVVINAYNMIDGIDGLIGSLSINTFTSIAILFIMSGQTNYLSYPLILATATVPYLMYNLGFFEKFFNKECKKIFMGDAGSMFVGLSVIWLLTMATQGEQASFRPVTALWICAIPLMDMLAIVVRRYKNGKSPFKPDRDHLHHIVQRAGLSSKQALVAISSAAAAMSVIGLAGEYFSIPDVIMLTGFIVTFACYVMVIRRITKFEKVQ</sequence>
<evidence type="ECO:0000256" key="7">
    <source>
        <dbReference type="ARBA" id="ARBA00022842"/>
    </source>
</evidence>
<name>Q483E9_COLP3</name>
<dbReference type="KEGG" id="cps:CPS_2091"/>
<keyword evidence="7 12" id="KW-0460">Magnesium</keyword>
<dbReference type="NCBIfam" id="TIGR02380">
    <property type="entry name" value="ECA_wecA"/>
    <property type="match status" value="1"/>
</dbReference>
<dbReference type="PANTHER" id="PTHR22926">
    <property type="entry name" value="PHOSPHO-N-ACETYLMURAMOYL-PENTAPEPTIDE-TRANSFERASE"/>
    <property type="match status" value="1"/>
</dbReference>
<keyword evidence="3 12" id="KW-0997">Cell inner membrane</keyword>
<evidence type="ECO:0000256" key="12">
    <source>
        <dbReference type="HAMAP-Rule" id="MF_02030"/>
    </source>
</evidence>
<dbReference type="GO" id="GO:0009243">
    <property type="term" value="P:O antigen biosynthetic process"/>
    <property type="evidence" value="ECO:0007669"/>
    <property type="project" value="UniProtKB-UniRule"/>
</dbReference>
<feature type="binding site" evidence="13">
    <location>
        <position position="150"/>
    </location>
    <ligand>
        <name>Mg(2+)</name>
        <dbReference type="ChEBI" id="CHEBI:18420"/>
    </ligand>
</feature>
<comment type="catalytic activity">
    <reaction evidence="12">
        <text>di-trans,octa-cis-undecaprenyl phosphate + UDP-N-acetyl-alpha-D-glucosamine = N-acetyl-alpha-D-glucosaminyl-di-trans,octa-cis-undecaprenyl diphosphate + UMP</text>
        <dbReference type="Rhea" id="RHEA:28090"/>
        <dbReference type="ChEBI" id="CHEBI:57705"/>
        <dbReference type="ChEBI" id="CHEBI:57865"/>
        <dbReference type="ChEBI" id="CHEBI:60392"/>
        <dbReference type="ChEBI" id="CHEBI:62959"/>
        <dbReference type="EC" id="2.7.8.33"/>
    </reaction>
</comment>
<dbReference type="UniPathway" id="UPA00281"/>
<keyword evidence="6 12" id="KW-0812">Transmembrane</keyword>
<organism evidence="14 15">
    <name type="scientific">Colwellia psychrerythraea (strain 34H / ATCC BAA-681)</name>
    <name type="common">Vibrio psychroerythus</name>
    <dbReference type="NCBI Taxonomy" id="167879"/>
    <lineage>
        <taxon>Bacteria</taxon>
        <taxon>Pseudomonadati</taxon>
        <taxon>Pseudomonadota</taxon>
        <taxon>Gammaproteobacteria</taxon>
        <taxon>Alteromonadales</taxon>
        <taxon>Colwelliaceae</taxon>
        <taxon>Colwellia</taxon>
    </lineage>
</organism>
<evidence type="ECO:0000256" key="5">
    <source>
        <dbReference type="ARBA" id="ARBA00022679"/>
    </source>
</evidence>
<dbReference type="EMBL" id="CP000083">
    <property type="protein sequence ID" value="AAZ27993.1"/>
    <property type="molecule type" value="Genomic_DNA"/>
</dbReference>
<evidence type="ECO:0000256" key="13">
    <source>
        <dbReference type="PIRSR" id="PIRSR600715-1"/>
    </source>
</evidence>
<dbReference type="GO" id="GO:0036380">
    <property type="term" value="F:UDP-N-acetylglucosamine-undecaprenyl-phosphate N-acetylglucosaminephosphotransferase activity"/>
    <property type="evidence" value="ECO:0007669"/>
    <property type="project" value="UniProtKB-UniRule"/>
</dbReference>
<comment type="subcellular location">
    <subcellularLocation>
        <location evidence="12">Cell inner membrane</location>
        <topology evidence="12">Multi-pass membrane protein</topology>
    </subcellularLocation>
    <subcellularLocation>
        <location evidence="1">Cell membrane</location>
        <topology evidence="1">Multi-pass membrane protein</topology>
    </subcellularLocation>
</comment>
<feature type="transmembrane region" description="Helical" evidence="12">
    <location>
        <begin position="158"/>
        <end position="176"/>
    </location>
</feature>
<evidence type="ECO:0000256" key="4">
    <source>
        <dbReference type="ARBA" id="ARBA00022676"/>
    </source>
</evidence>
<evidence type="ECO:0000313" key="15">
    <source>
        <dbReference type="Proteomes" id="UP000000547"/>
    </source>
</evidence>
<dbReference type="Proteomes" id="UP000000547">
    <property type="component" value="Chromosome"/>
</dbReference>
<keyword evidence="2 12" id="KW-1003">Cell membrane</keyword>
<dbReference type="GO" id="GO:0000287">
    <property type="term" value="F:magnesium ion binding"/>
    <property type="evidence" value="ECO:0007669"/>
    <property type="project" value="InterPro"/>
</dbReference>
<dbReference type="CDD" id="cd06853">
    <property type="entry name" value="GT_WecA_like"/>
    <property type="match status" value="1"/>
</dbReference>
<comment type="function">
    <text evidence="12">Catalyzes the transfer of the GlcNAc-1-phosphate moiety from UDP-GlcNAc onto the carrier lipid undecaprenyl phosphate (C55-P), yielding GlcNAc-pyrophosphoryl-undecaprenyl (GlcNAc-PP-C55).</text>
</comment>
<comment type="cofactor">
    <cofactor evidence="12">
        <name>Mn(2+)</name>
        <dbReference type="ChEBI" id="CHEBI:29035"/>
    </cofactor>
</comment>
<dbReference type="PROSITE" id="PS01348">
    <property type="entry name" value="MRAY_2"/>
    <property type="match status" value="1"/>
</dbReference>
<dbReference type="EC" id="2.7.8.33" evidence="12"/>
<dbReference type="InterPro" id="IPR018480">
    <property type="entry name" value="PNAcMuramoyl-5peptid_Trfase_CS"/>
</dbReference>
<feature type="transmembrane region" description="Helical" evidence="12">
    <location>
        <begin position="98"/>
        <end position="116"/>
    </location>
</feature>
<reference evidence="14" key="1">
    <citation type="journal article" date="2005" name="Proc. Natl. Acad. Sci. U.S.A.">
        <title>The psychrophilic lifestyle as revealed by the genome sequence of Colwellia psychrerythraea 34H through genomic and proteomic analyses.</title>
        <authorList>
            <person name="Methe B.A."/>
            <person name="Nelson K.E."/>
            <person name="Deming J.W."/>
            <person name="Momen B."/>
            <person name="Melamud E."/>
            <person name="Zhang X."/>
            <person name="Moult J."/>
            <person name="Madupu R."/>
            <person name="Nelson W.C."/>
            <person name="Dodson R.J."/>
            <person name="Brinkac L.M."/>
            <person name="Daugherty S.C."/>
            <person name="Durkin A.S."/>
            <person name="DeBoy R.T."/>
            <person name="Kolonay J.F."/>
            <person name="Sullivan S.A."/>
            <person name="Zhou L."/>
            <person name="Davidsen T.M."/>
            <person name="Wu M."/>
            <person name="Huston A.L."/>
            <person name="Lewis M."/>
            <person name="Weaver B."/>
            <person name="Weidman J.F."/>
            <person name="Khouri H."/>
            <person name="Utterback T.R."/>
            <person name="Feldblyum T.V."/>
            <person name="Fraser C.M."/>
        </authorList>
    </citation>
    <scope>NUCLEOTIDE SEQUENCE [LARGE SCALE GENOMIC DNA]</scope>
    <source>
        <strain evidence="14">34H</strain>
    </source>
</reference>
<feature type="transmembrane region" description="Helical" evidence="12">
    <location>
        <begin position="182"/>
        <end position="203"/>
    </location>
</feature>
<protein>
    <recommendedName>
        <fullName evidence="12">Undecaprenyl-phosphate alpha-N-acetylglucosaminyl 1-phosphate transferase</fullName>
        <ecNumber evidence="12">2.7.8.33</ecNumber>
    </recommendedName>
    <alternativeName>
        <fullName evidence="12">UDP-GlcNAc:undecaprenyl-phosphate GlcNAc-1-phosphate transferase</fullName>
    </alternativeName>
    <alternativeName>
        <fullName evidence="12">Undecaprenyl-phosphate GlcNAc-1-phosphate transferase</fullName>
    </alternativeName>
</protein>
<keyword evidence="11 12" id="KW-0464">Manganese</keyword>
<dbReference type="GO" id="GO:0016757">
    <property type="term" value="F:glycosyltransferase activity"/>
    <property type="evidence" value="ECO:0007669"/>
    <property type="project" value="UniProtKB-KW"/>
</dbReference>
<dbReference type="STRING" id="167879.CPS_2091"/>
<evidence type="ECO:0000256" key="9">
    <source>
        <dbReference type="ARBA" id="ARBA00022989"/>
    </source>
</evidence>
<feature type="transmembrane region" description="Helical" evidence="12">
    <location>
        <begin position="248"/>
        <end position="265"/>
    </location>
</feature>
<dbReference type="InterPro" id="IPR012750">
    <property type="entry name" value="ECA_WecA-rel"/>
</dbReference>
<dbReference type="GO" id="GO:0071555">
    <property type="term" value="P:cell wall organization"/>
    <property type="evidence" value="ECO:0007669"/>
    <property type="project" value="TreeGrafter"/>
</dbReference>
<feature type="transmembrane region" description="Helical" evidence="12">
    <location>
        <begin position="215"/>
        <end position="236"/>
    </location>
</feature>
<dbReference type="HAMAP" id="MF_02030">
    <property type="entry name" value="WecA_Gammaproteo"/>
    <property type="match status" value="1"/>
</dbReference>
<proteinExistence type="inferred from homology"/>
<dbReference type="GO" id="GO:0009276">
    <property type="term" value="C:Gram-negative-bacterium-type cell wall"/>
    <property type="evidence" value="ECO:0007669"/>
    <property type="project" value="InterPro"/>
</dbReference>
<dbReference type="GO" id="GO:0005886">
    <property type="term" value="C:plasma membrane"/>
    <property type="evidence" value="ECO:0007669"/>
    <property type="project" value="UniProtKB-SubCell"/>
</dbReference>
<feature type="transmembrane region" description="Helical" evidence="12">
    <location>
        <begin position="43"/>
        <end position="64"/>
    </location>
</feature>
<evidence type="ECO:0000256" key="10">
    <source>
        <dbReference type="ARBA" id="ARBA00023136"/>
    </source>
</evidence>
<feature type="transmembrane region" description="Helical" evidence="12">
    <location>
        <begin position="6"/>
        <end position="31"/>
    </location>
</feature>
<evidence type="ECO:0000256" key="8">
    <source>
        <dbReference type="ARBA" id="ARBA00022985"/>
    </source>
</evidence>
<keyword evidence="10 12" id="KW-0472">Membrane</keyword>
<gene>
    <name evidence="12" type="primary">wecA</name>
    <name evidence="14" type="ordered locus">CPS_2091</name>
</gene>